<dbReference type="InterPro" id="IPR025241">
    <property type="entry name" value="DUF4190"/>
</dbReference>
<evidence type="ECO:0000256" key="1">
    <source>
        <dbReference type="SAM" id="Phobius"/>
    </source>
</evidence>
<keyword evidence="1" id="KW-0472">Membrane</keyword>
<feature type="transmembrane region" description="Helical" evidence="1">
    <location>
        <begin position="60"/>
        <end position="86"/>
    </location>
</feature>
<keyword evidence="1" id="KW-0812">Transmembrane</keyword>
<protein>
    <recommendedName>
        <fullName evidence="2">DUF4190 domain-containing protein</fullName>
    </recommendedName>
</protein>
<evidence type="ECO:0000313" key="3">
    <source>
        <dbReference type="EMBL" id="MBE1587869.1"/>
    </source>
</evidence>
<sequence length="90" mass="9532">MATIMSHSFGASVPKNQWAVAALALSILGLVTLAVPSVAGVILGHLALWRANHLNGKGRAVSITAMILGYVGISVYATVFILWSLLLWNF</sequence>
<name>A0ABR9M4N3_9ACTN</name>
<dbReference type="Proteomes" id="UP000633509">
    <property type="component" value="Unassembled WGS sequence"/>
</dbReference>
<proteinExistence type="predicted"/>
<gene>
    <name evidence="3" type="ORF">H4W80_006127</name>
</gene>
<evidence type="ECO:0000313" key="4">
    <source>
        <dbReference type="Proteomes" id="UP000633509"/>
    </source>
</evidence>
<accession>A0ABR9M4N3</accession>
<feature type="transmembrane region" description="Helical" evidence="1">
    <location>
        <begin position="20"/>
        <end position="48"/>
    </location>
</feature>
<reference evidence="3 4" key="1">
    <citation type="submission" date="2020-10" db="EMBL/GenBank/DDBJ databases">
        <title>Sequencing the genomes of 1000 actinobacteria strains.</title>
        <authorList>
            <person name="Klenk H.-P."/>
        </authorList>
    </citation>
    <scope>NUCLEOTIDE SEQUENCE [LARGE SCALE GENOMIC DNA]</scope>
    <source>
        <strain evidence="3 4">DSM 43173</strain>
    </source>
</reference>
<dbReference type="EMBL" id="JADBEK010000001">
    <property type="protein sequence ID" value="MBE1587869.1"/>
    <property type="molecule type" value="Genomic_DNA"/>
</dbReference>
<feature type="domain" description="DUF4190" evidence="2">
    <location>
        <begin position="19"/>
        <end position="77"/>
    </location>
</feature>
<keyword evidence="4" id="KW-1185">Reference proteome</keyword>
<keyword evidence="1" id="KW-1133">Transmembrane helix</keyword>
<organism evidence="3 4">
    <name type="scientific">Nonomuraea angiospora</name>
    <dbReference type="NCBI Taxonomy" id="46172"/>
    <lineage>
        <taxon>Bacteria</taxon>
        <taxon>Bacillati</taxon>
        <taxon>Actinomycetota</taxon>
        <taxon>Actinomycetes</taxon>
        <taxon>Streptosporangiales</taxon>
        <taxon>Streptosporangiaceae</taxon>
        <taxon>Nonomuraea</taxon>
    </lineage>
</organism>
<comment type="caution">
    <text evidence="3">The sequence shown here is derived from an EMBL/GenBank/DDBJ whole genome shotgun (WGS) entry which is preliminary data.</text>
</comment>
<evidence type="ECO:0000259" key="2">
    <source>
        <dbReference type="Pfam" id="PF13828"/>
    </source>
</evidence>
<dbReference type="Pfam" id="PF13828">
    <property type="entry name" value="DUF4190"/>
    <property type="match status" value="1"/>
</dbReference>